<gene>
    <name evidence="1" type="ORF">TSACC_22836</name>
</gene>
<evidence type="ECO:0000313" key="1">
    <source>
        <dbReference type="EMBL" id="GAT34411.1"/>
    </source>
</evidence>
<protein>
    <recommendedName>
        <fullName evidence="3">DUF4194 domain-containing protein</fullName>
    </recommendedName>
</protein>
<keyword evidence="2" id="KW-1185">Reference proteome</keyword>
<dbReference type="STRING" id="690879.TSACC_22836"/>
<evidence type="ECO:0000313" key="2">
    <source>
        <dbReference type="Proteomes" id="UP000076023"/>
    </source>
</evidence>
<dbReference type="EMBL" id="BDCO01000002">
    <property type="protein sequence ID" value="GAT34411.1"/>
    <property type="molecule type" value="Genomic_DNA"/>
</dbReference>
<organism evidence="1 2">
    <name type="scientific">Terrimicrobium sacchariphilum</name>
    <dbReference type="NCBI Taxonomy" id="690879"/>
    <lineage>
        <taxon>Bacteria</taxon>
        <taxon>Pseudomonadati</taxon>
        <taxon>Verrucomicrobiota</taxon>
        <taxon>Terrimicrobiia</taxon>
        <taxon>Terrimicrobiales</taxon>
        <taxon>Terrimicrobiaceae</taxon>
        <taxon>Terrimicrobium</taxon>
    </lineage>
</organism>
<accession>A0A146GAG3</accession>
<sequence length="217" mass="24896">MTAERTDPLWPSFWADVAAEDRAPLRDILAELLGRGVLLGDTGSGRELFLLARDHHRFRLEDYLAPLGLELIVDDEALLLQARPRMESCQLLGNFTKDETLILLTLWRVWDEAQTAGTSSAVLMRLDDLWEKLRVFFDRIEPPEKSQIEAALSRLKRHRLIRTQRPEDMTQSGDLLIEVLPSLARAIPFDSIEQWRERVDMASPRDGEPETEEPVIS</sequence>
<comment type="caution">
    <text evidence="1">The sequence shown here is derived from an EMBL/GenBank/DDBJ whole genome shotgun (WGS) entry which is preliminary data.</text>
</comment>
<proteinExistence type="predicted"/>
<dbReference type="Proteomes" id="UP000076023">
    <property type="component" value="Unassembled WGS sequence"/>
</dbReference>
<name>A0A146GAG3_TERSA</name>
<dbReference type="Pfam" id="PF13835">
    <property type="entry name" value="DUF4194"/>
    <property type="match status" value="1"/>
</dbReference>
<dbReference type="RefSeq" id="WP_075080043.1">
    <property type="nucleotide sequence ID" value="NZ_BDCO01000002.1"/>
</dbReference>
<dbReference type="AlphaFoldDB" id="A0A146GAG3"/>
<dbReference type="InterPro" id="IPR025449">
    <property type="entry name" value="JetB"/>
</dbReference>
<dbReference type="InParanoid" id="A0A146GAG3"/>
<reference evidence="2" key="1">
    <citation type="journal article" date="2017" name="Genome Announc.">
        <title>Draft Genome Sequence of Terrimicrobium sacchariphilum NM-5T, a Facultative Anaerobic Soil Bacterium of the Class Spartobacteria.</title>
        <authorList>
            <person name="Qiu Y.L."/>
            <person name="Tourlousse D.M."/>
            <person name="Matsuura N."/>
            <person name="Ohashi A."/>
            <person name="Sekiguchi Y."/>
        </authorList>
    </citation>
    <scope>NUCLEOTIDE SEQUENCE [LARGE SCALE GENOMIC DNA]</scope>
    <source>
        <strain evidence="2">NM-5</strain>
    </source>
</reference>
<evidence type="ECO:0008006" key="3">
    <source>
        <dbReference type="Google" id="ProtNLM"/>
    </source>
</evidence>
<dbReference type="OrthoDB" id="189985at2"/>